<dbReference type="PaxDb" id="3218-PP1S39_86V6.1"/>
<accession>A0A2K1JSX4</accession>
<dbReference type="Gramene" id="Pp3c11_700V3.1">
    <property type="protein sequence ID" value="PAC:32956780.CDS.1"/>
    <property type="gene ID" value="Pp3c11_700"/>
</dbReference>
<keyword evidence="3" id="KW-1185">Reference proteome</keyword>
<dbReference type="EnsemblPlants" id="Pp3c11_700V3.2">
    <property type="protein sequence ID" value="PAC:32956781.CDS.1"/>
    <property type="gene ID" value="Pp3c11_700"/>
</dbReference>
<dbReference type="Proteomes" id="UP000006727">
    <property type="component" value="Chromosome 11"/>
</dbReference>
<dbReference type="Gramene" id="Pp3c11_700V3.2">
    <property type="protein sequence ID" value="PAC:32956781.CDS.1"/>
    <property type="gene ID" value="Pp3c11_700"/>
</dbReference>
<organism evidence="1">
    <name type="scientific">Physcomitrium patens</name>
    <name type="common">Spreading-leaved earth moss</name>
    <name type="synonym">Physcomitrella patens</name>
    <dbReference type="NCBI Taxonomy" id="3218"/>
    <lineage>
        <taxon>Eukaryota</taxon>
        <taxon>Viridiplantae</taxon>
        <taxon>Streptophyta</taxon>
        <taxon>Embryophyta</taxon>
        <taxon>Bryophyta</taxon>
        <taxon>Bryophytina</taxon>
        <taxon>Bryopsida</taxon>
        <taxon>Funariidae</taxon>
        <taxon>Funariales</taxon>
        <taxon>Funariaceae</taxon>
        <taxon>Physcomitrium</taxon>
    </lineage>
</organism>
<dbReference type="InParanoid" id="A0A2K1JSX4"/>
<sequence length="63" mass="6383">MSLGCEEALGCVDGVLPEFLVCAPTNTAVAVIVVCADGGVVDVNRLGGLGVLWICADSCCRLD</sequence>
<gene>
    <name evidence="1" type="ORF">PHYPA_014412</name>
</gene>
<proteinExistence type="predicted"/>
<reference evidence="1 3" key="1">
    <citation type="journal article" date="2008" name="Science">
        <title>The Physcomitrella genome reveals evolutionary insights into the conquest of land by plants.</title>
        <authorList>
            <person name="Rensing S."/>
            <person name="Lang D."/>
            <person name="Zimmer A."/>
            <person name="Terry A."/>
            <person name="Salamov A."/>
            <person name="Shapiro H."/>
            <person name="Nishiyama T."/>
            <person name="Perroud P.-F."/>
            <person name="Lindquist E."/>
            <person name="Kamisugi Y."/>
            <person name="Tanahashi T."/>
            <person name="Sakakibara K."/>
            <person name="Fujita T."/>
            <person name="Oishi K."/>
            <person name="Shin-I T."/>
            <person name="Kuroki Y."/>
            <person name="Toyoda A."/>
            <person name="Suzuki Y."/>
            <person name="Hashimoto A."/>
            <person name="Yamaguchi K."/>
            <person name="Sugano A."/>
            <person name="Kohara Y."/>
            <person name="Fujiyama A."/>
            <person name="Anterola A."/>
            <person name="Aoki S."/>
            <person name="Ashton N."/>
            <person name="Barbazuk W.B."/>
            <person name="Barker E."/>
            <person name="Bennetzen J."/>
            <person name="Bezanilla M."/>
            <person name="Blankenship R."/>
            <person name="Cho S.H."/>
            <person name="Dutcher S."/>
            <person name="Estelle M."/>
            <person name="Fawcett J.A."/>
            <person name="Gundlach H."/>
            <person name="Hanada K."/>
            <person name="Heyl A."/>
            <person name="Hicks K.A."/>
            <person name="Hugh J."/>
            <person name="Lohr M."/>
            <person name="Mayer K."/>
            <person name="Melkozernov A."/>
            <person name="Murata T."/>
            <person name="Nelson D."/>
            <person name="Pils B."/>
            <person name="Prigge M."/>
            <person name="Reiss B."/>
            <person name="Renner T."/>
            <person name="Rombauts S."/>
            <person name="Rushton P."/>
            <person name="Sanderfoot A."/>
            <person name="Schween G."/>
            <person name="Shiu S.-H."/>
            <person name="Stueber K."/>
            <person name="Theodoulou F.L."/>
            <person name="Tu H."/>
            <person name="Van de Peer Y."/>
            <person name="Verrier P.J."/>
            <person name="Waters E."/>
            <person name="Wood A."/>
            <person name="Yang L."/>
            <person name="Cove D."/>
            <person name="Cuming A."/>
            <person name="Hasebe M."/>
            <person name="Lucas S."/>
            <person name="Mishler D.B."/>
            <person name="Reski R."/>
            <person name="Grigoriev I."/>
            <person name="Quatrano R.S."/>
            <person name="Boore J.L."/>
        </authorList>
    </citation>
    <scope>NUCLEOTIDE SEQUENCE [LARGE SCALE GENOMIC DNA]</scope>
    <source>
        <strain evidence="2 3">cv. Gransden 2004</strain>
    </source>
</reference>
<name>A0A2K1JSX4_PHYPA</name>
<reference evidence="1 3" key="2">
    <citation type="journal article" date="2018" name="Plant J.">
        <title>The Physcomitrella patens chromosome-scale assembly reveals moss genome structure and evolution.</title>
        <authorList>
            <person name="Lang D."/>
            <person name="Ullrich K.K."/>
            <person name="Murat F."/>
            <person name="Fuchs J."/>
            <person name="Jenkins J."/>
            <person name="Haas F.B."/>
            <person name="Piednoel M."/>
            <person name="Gundlach H."/>
            <person name="Van Bel M."/>
            <person name="Meyberg R."/>
            <person name="Vives C."/>
            <person name="Morata J."/>
            <person name="Symeonidi A."/>
            <person name="Hiss M."/>
            <person name="Muchero W."/>
            <person name="Kamisugi Y."/>
            <person name="Saleh O."/>
            <person name="Blanc G."/>
            <person name="Decker E.L."/>
            <person name="van Gessel N."/>
            <person name="Grimwood J."/>
            <person name="Hayes R.D."/>
            <person name="Graham S.W."/>
            <person name="Gunter L.E."/>
            <person name="McDaniel S.F."/>
            <person name="Hoernstein S.N.W."/>
            <person name="Larsson A."/>
            <person name="Li F.W."/>
            <person name="Perroud P.F."/>
            <person name="Phillips J."/>
            <person name="Ranjan P."/>
            <person name="Rokshar D.S."/>
            <person name="Rothfels C.J."/>
            <person name="Schneider L."/>
            <person name="Shu S."/>
            <person name="Stevenson D.W."/>
            <person name="Thummler F."/>
            <person name="Tillich M."/>
            <person name="Villarreal Aguilar J.C."/>
            <person name="Widiez T."/>
            <person name="Wong G.K."/>
            <person name="Wymore A."/>
            <person name="Zhang Y."/>
            <person name="Zimmer A.D."/>
            <person name="Quatrano R.S."/>
            <person name="Mayer K.F.X."/>
            <person name="Goodstein D."/>
            <person name="Casacuberta J.M."/>
            <person name="Vandepoele K."/>
            <person name="Reski R."/>
            <person name="Cuming A.C."/>
            <person name="Tuskan G.A."/>
            <person name="Maumus F."/>
            <person name="Salse J."/>
            <person name="Schmutz J."/>
            <person name="Rensing S.A."/>
        </authorList>
    </citation>
    <scope>NUCLEOTIDE SEQUENCE [LARGE SCALE GENOMIC DNA]</scope>
    <source>
        <strain evidence="2 3">cv. Gransden 2004</strain>
    </source>
</reference>
<protein>
    <submittedName>
        <fullName evidence="1 2">Uncharacterized protein</fullName>
    </submittedName>
</protein>
<evidence type="ECO:0000313" key="3">
    <source>
        <dbReference type="Proteomes" id="UP000006727"/>
    </source>
</evidence>
<evidence type="ECO:0000313" key="1">
    <source>
        <dbReference type="EMBL" id="PNR44643.1"/>
    </source>
</evidence>
<dbReference type="EMBL" id="ABEU02000011">
    <property type="protein sequence ID" value="PNR44643.1"/>
    <property type="molecule type" value="Genomic_DNA"/>
</dbReference>
<dbReference type="AlphaFoldDB" id="A0A2K1JSX4"/>
<reference evidence="2" key="3">
    <citation type="submission" date="2020-12" db="UniProtKB">
        <authorList>
            <consortium name="EnsemblPlants"/>
        </authorList>
    </citation>
    <scope>IDENTIFICATION</scope>
</reference>
<evidence type="ECO:0000313" key="2">
    <source>
        <dbReference type="EnsemblPlants" id="PAC:32956780.CDS.1"/>
    </source>
</evidence>
<dbReference type="EnsemblPlants" id="Pp3c11_700V3.1">
    <property type="protein sequence ID" value="PAC:32956780.CDS.1"/>
    <property type="gene ID" value="Pp3c11_700"/>
</dbReference>